<dbReference type="SMART" id="SM00849">
    <property type="entry name" value="Lactamase_B"/>
    <property type="match status" value="1"/>
</dbReference>
<evidence type="ECO:0000259" key="1">
    <source>
        <dbReference type="SMART" id="SM00849"/>
    </source>
</evidence>
<feature type="domain" description="Metallo-beta-lactamase" evidence="1">
    <location>
        <begin position="6"/>
        <end position="205"/>
    </location>
</feature>
<dbReference type="InterPro" id="IPR036866">
    <property type="entry name" value="RibonucZ/Hydroxyglut_hydro"/>
</dbReference>
<dbReference type="Pfam" id="PF00753">
    <property type="entry name" value="Lactamase_B"/>
    <property type="match status" value="1"/>
</dbReference>
<gene>
    <name evidence="2" type="ORF">GCM10010357_68640</name>
</gene>
<dbReference type="SUPFAM" id="SSF56281">
    <property type="entry name" value="Metallo-hydrolase/oxidoreductase"/>
    <property type="match status" value="1"/>
</dbReference>
<dbReference type="Gene3D" id="3.60.15.10">
    <property type="entry name" value="Ribonuclease Z/Hydroxyacylglutathione hydrolase-like"/>
    <property type="match status" value="1"/>
</dbReference>
<dbReference type="EMBL" id="BAAABX010000089">
    <property type="protein sequence ID" value="GAA0437509.1"/>
    <property type="molecule type" value="Genomic_DNA"/>
</dbReference>
<dbReference type="Proteomes" id="UP001500879">
    <property type="component" value="Unassembled WGS sequence"/>
</dbReference>
<dbReference type="InterPro" id="IPR001279">
    <property type="entry name" value="Metallo-B-lactamas"/>
</dbReference>
<dbReference type="PANTHER" id="PTHR42951:SF17">
    <property type="entry name" value="METALLO-BETA-LACTAMASE DOMAIN-CONTAINING PROTEIN"/>
    <property type="match status" value="1"/>
</dbReference>
<accession>A0ABN0Z8E3</accession>
<evidence type="ECO:0000313" key="3">
    <source>
        <dbReference type="Proteomes" id="UP001500879"/>
    </source>
</evidence>
<evidence type="ECO:0000313" key="2">
    <source>
        <dbReference type="EMBL" id="GAA0437509.1"/>
    </source>
</evidence>
<protein>
    <submittedName>
        <fullName evidence="2">MBL fold metallo-hydrolase</fullName>
    </submittedName>
</protein>
<keyword evidence="3" id="KW-1185">Reference proteome</keyword>
<dbReference type="PANTHER" id="PTHR42951">
    <property type="entry name" value="METALLO-BETA-LACTAMASE DOMAIN-CONTAINING"/>
    <property type="match status" value="1"/>
</dbReference>
<dbReference type="InterPro" id="IPR050855">
    <property type="entry name" value="NDM-1-like"/>
</dbReference>
<sequence length="252" mass="26098">MLEFPVGQAYAVRLPDGWALVDTGLGGPGRAEEVLDALAALPGPGELREIVLTHCHLDHRGNAAALAGATGARVLAGAGDAAVIRGEAPEAPPVLEEWEVPVFASVQGVIAGAGTPPPPPCRVDRELADGDVLDWGREVRIVGVPGHTPGSIALHLPAARVLFTGDTVARHPEVMLGPFNLDRSRAVASFRRQAELDVDVACFGHGAPLVGGAGKALREAVEHLAARGVREVIMKGSASGRFPLATARWSCS</sequence>
<name>A0ABN0Z8E3_9ACTN</name>
<reference evidence="2 3" key="1">
    <citation type="journal article" date="2019" name="Int. J. Syst. Evol. Microbiol.">
        <title>The Global Catalogue of Microorganisms (GCM) 10K type strain sequencing project: providing services to taxonomists for standard genome sequencing and annotation.</title>
        <authorList>
            <consortium name="The Broad Institute Genomics Platform"/>
            <consortium name="The Broad Institute Genome Sequencing Center for Infectious Disease"/>
            <person name="Wu L."/>
            <person name="Ma J."/>
        </authorList>
    </citation>
    <scope>NUCLEOTIDE SEQUENCE [LARGE SCALE GENOMIC DNA]</scope>
    <source>
        <strain evidence="2 3">JCM 4788</strain>
    </source>
</reference>
<dbReference type="CDD" id="cd07721">
    <property type="entry name" value="yflN-like_MBL-fold"/>
    <property type="match status" value="1"/>
</dbReference>
<comment type="caution">
    <text evidence="2">The sequence shown here is derived from an EMBL/GenBank/DDBJ whole genome shotgun (WGS) entry which is preliminary data.</text>
</comment>
<proteinExistence type="predicted"/>
<organism evidence="2 3">
    <name type="scientific">Streptomyces luteireticuli</name>
    <dbReference type="NCBI Taxonomy" id="173858"/>
    <lineage>
        <taxon>Bacteria</taxon>
        <taxon>Bacillati</taxon>
        <taxon>Actinomycetota</taxon>
        <taxon>Actinomycetes</taxon>
        <taxon>Kitasatosporales</taxon>
        <taxon>Streptomycetaceae</taxon>
        <taxon>Streptomyces</taxon>
    </lineage>
</organism>